<protein>
    <recommendedName>
        <fullName evidence="2 8">Carbonic anhydrase</fullName>
        <ecNumber evidence="2 8">4.2.1.1</ecNumber>
    </recommendedName>
    <alternativeName>
        <fullName evidence="8">Carbonate dehydratase</fullName>
    </alternativeName>
</protein>
<organism evidence="9 10">
    <name type="scientific">Aliarcobacter butzleri (strain RM4018)</name>
    <name type="common">Arcobacter butzleri</name>
    <dbReference type="NCBI Taxonomy" id="367737"/>
    <lineage>
        <taxon>Bacteria</taxon>
        <taxon>Pseudomonadati</taxon>
        <taxon>Campylobacterota</taxon>
        <taxon>Epsilonproteobacteria</taxon>
        <taxon>Campylobacterales</taxon>
        <taxon>Arcobacteraceae</taxon>
        <taxon>Aliarcobacter</taxon>
    </lineage>
</organism>
<dbReference type="EC" id="4.2.1.1" evidence="2 8"/>
<dbReference type="EMBL" id="CP000361">
    <property type="protein sequence ID" value="ABV66388.1"/>
    <property type="molecule type" value="Genomic_DNA"/>
</dbReference>
<feature type="binding site" evidence="7">
    <location>
        <position position="45"/>
    </location>
    <ligand>
        <name>Zn(2+)</name>
        <dbReference type="ChEBI" id="CHEBI:29105"/>
    </ligand>
</feature>
<dbReference type="SUPFAM" id="SSF53056">
    <property type="entry name" value="beta-carbonic anhydrase, cab"/>
    <property type="match status" value="1"/>
</dbReference>
<dbReference type="PANTHER" id="PTHR11002:SF76">
    <property type="entry name" value="CARBONIC ANHYDRASE"/>
    <property type="match status" value="1"/>
</dbReference>
<dbReference type="eggNOG" id="COG0288">
    <property type="taxonomic scope" value="Bacteria"/>
</dbReference>
<dbReference type="HOGENOM" id="CLU_053879_5_3_7"/>
<evidence type="ECO:0000256" key="1">
    <source>
        <dbReference type="ARBA" id="ARBA00006217"/>
    </source>
</evidence>
<evidence type="ECO:0000256" key="3">
    <source>
        <dbReference type="ARBA" id="ARBA00022723"/>
    </source>
</evidence>
<dbReference type="GO" id="GO:0015976">
    <property type="term" value="P:carbon utilization"/>
    <property type="evidence" value="ECO:0007669"/>
    <property type="project" value="InterPro"/>
</dbReference>
<comment type="cofactor">
    <cofactor evidence="7">
        <name>Zn(2+)</name>
        <dbReference type="ChEBI" id="CHEBI:29105"/>
    </cofactor>
    <text evidence="7">Binds 1 zinc ion per subunit.</text>
</comment>
<dbReference type="PROSITE" id="PS00705">
    <property type="entry name" value="PROK_CO2_ANHYDRASE_2"/>
    <property type="match status" value="1"/>
</dbReference>
<comment type="function">
    <text evidence="8">Reversible hydration of carbon dioxide.</text>
</comment>
<evidence type="ECO:0000256" key="4">
    <source>
        <dbReference type="ARBA" id="ARBA00022833"/>
    </source>
</evidence>
<evidence type="ECO:0000256" key="6">
    <source>
        <dbReference type="ARBA" id="ARBA00048348"/>
    </source>
</evidence>
<dbReference type="InterPro" id="IPR015892">
    <property type="entry name" value="Carbonic_anhydrase_CS"/>
</dbReference>
<keyword evidence="10" id="KW-1185">Reference proteome</keyword>
<feature type="binding site" evidence="7">
    <location>
        <position position="43"/>
    </location>
    <ligand>
        <name>Zn(2+)</name>
        <dbReference type="ChEBI" id="CHEBI:29105"/>
    </ligand>
</feature>
<dbReference type="GO" id="GO:0008270">
    <property type="term" value="F:zinc ion binding"/>
    <property type="evidence" value="ECO:0007669"/>
    <property type="project" value="UniProtKB-UniRule"/>
</dbReference>
<reference evidence="9 10" key="1">
    <citation type="journal article" date="2007" name="PLoS ONE">
        <title>The complete genome sequence and analysis of the Epsilonproteobacterium Arcobacter butzleri.</title>
        <authorList>
            <person name="Miller W.G."/>
            <person name="Parker C.T."/>
            <person name="Rubenfield M."/>
            <person name="Mendz G.L."/>
            <person name="Woesten M.M.S.M."/>
            <person name="Ussery D.W."/>
            <person name="Stolz J.F."/>
            <person name="Binnewies T.T."/>
            <person name="Hallin P.F."/>
            <person name="Wang G."/>
            <person name="Malek J.A."/>
            <person name="Rogosin A."/>
            <person name="Stanker L.H."/>
            <person name="Mandrell R.E."/>
        </authorList>
    </citation>
    <scope>NUCLEOTIDE SEQUENCE [LARGE SCALE GENOMIC DNA]</scope>
    <source>
        <strain evidence="9 10">RM4018</strain>
    </source>
</reference>
<feature type="binding site" evidence="7">
    <location>
        <position position="107"/>
    </location>
    <ligand>
        <name>Zn(2+)</name>
        <dbReference type="ChEBI" id="CHEBI:29105"/>
    </ligand>
</feature>
<accession>A8ER14</accession>
<keyword evidence="4 7" id="KW-0862">Zinc</keyword>
<dbReference type="PANTHER" id="PTHR11002">
    <property type="entry name" value="CARBONIC ANHYDRASE"/>
    <property type="match status" value="1"/>
</dbReference>
<dbReference type="Gene3D" id="3.40.1050.10">
    <property type="entry name" value="Carbonic anhydrase"/>
    <property type="match status" value="1"/>
</dbReference>
<evidence type="ECO:0000256" key="8">
    <source>
        <dbReference type="RuleBase" id="RU003956"/>
    </source>
</evidence>
<dbReference type="STRING" id="367737.Abu_0103"/>
<comment type="catalytic activity">
    <reaction evidence="6 8">
        <text>hydrogencarbonate + H(+) = CO2 + H2O</text>
        <dbReference type="Rhea" id="RHEA:10748"/>
        <dbReference type="ChEBI" id="CHEBI:15377"/>
        <dbReference type="ChEBI" id="CHEBI:15378"/>
        <dbReference type="ChEBI" id="CHEBI:16526"/>
        <dbReference type="ChEBI" id="CHEBI:17544"/>
        <dbReference type="EC" id="4.2.1.1"/>
    </reaction>
</comment>
<feature type="binding site" evidence="7">
    <location>
        <position position="104"/>
    </location>
    <ligand>
        <name>Zn(2+)</name>
        <dbReference type="ChEBI" id="CHEBI:29105"/>
    </ligand>
</feature>
<proteinExistence type="inferred from homology"/>
<dbReference type="RefSeq" id="WP_012012004.1">
    <property type="nucleotide sequence ID" value="NC_009850.1"/>
</dbReference>
<dbReference type="GO" id="GO:0004089">
    <property type="term" value="F:carbonate dehydratase activity"/>
    <property type="evidence" value="ECO:0007669"/>
    <property type="project" value="UniProtKB-UniRule"/>
</dbReference>
<gene>
    <name evidence="9" type="primary">cynT1</name>
    <name evidence="9" type="ordered locus">Abu_0103</name>
</gene>
<dbReference type="InterPro" id="IPR001765">
    <property type="entry name" value="Carbonic_anhydrase"/>
</dbReference>
<dbReference type="Pfam" id="PF00484">
    <property type="entry name" value="Pro_CA"/>
    <property type="match status" value="1"/>
</dbReference>
<keyword evidence="5 8" id="KW-0456">Lyase</keyword>
<dbReference type="GeneID" id="24303491"/>
<evidence type="ECO:0000256" key="7">
    <source>
        <dbReference type="PIRSR" id="PIRSR601765-1"/>
    </source>
</evidence>
<name>A8ER14_ALIB4</name>
<dbReference type="InterPro" id="IPR036874">
    <property type="entry name" value="Carbonic_anhydrase_sf"/>
</dbReference>
<sequence>MNPIKNLIRGNKLFRKYQFDEFKDELEELNISGQKPEILFISCCDSRITIDFMVGTKPGDLFILRNIGNFVPPFSLNGDFHGTASAIEYAVSILNVSNVIVCGHSYCGACQSLYSDIPQNSHYINIRKWLKLGKKAKEMTLKNKHLYKNQEELYKATEKNSIICQLKNLLTYPAIKEKIELNEITIHGWYYNLDDGSIQYYDEKDRLFKEISEYLND</sequence>
<dbReference type="KEGG" id="abu:Abu_0103"/>
<dbReference type="Proteomes" id="UP000001136">
    <property type="component" value="Chromosome"/>
</dbReference>
<evidence type="ECO:0000256" key="2">
    <source>
        <dbReference type="ARBA" id="ARBA00012925"/>
    </source>
</evidence>
<keyword evidence="3 7" id="KW-0479">Metal-binding</keyword>
<comment type="similarity">
    <text evidence="1 8">Belongs to the beta-class carbonic anhydrase family.</text>
</comment>
<evidence type="ECO:0000256" key="5">
    <source>
        <dbReference type="ARBA" id="ARBA00023239"/>
    </source>
</evidence>
<dbReference type="AlphaFoldDB" id="A8ER14"/>
<dbReference type="SMART" id="SM00947">
    <property type="entry name" value="Pro_CA"/>
    <property type="match status" value="1"/>
</dbReference>
<evidence type="ECO:0000313" key="9">
    <source>
        <dbReference type="EMBL" id="ABV66388.1"/>
    </source>
</evidence>
<evidence type="ECO:0000313" key="10">
    <source>
        <dbReference type="Proteomes" id="UP000001136"/>
    </source>
</evidence>